<dbReference type="Gene3D" id="1.25.40.90">
    <property type="match status" value="1"/>
</dbReference>
<dbReference type="AlphaFoldDB" id="A0A8D0ZNU9"/>
<dbReference type="SUPFAM" id="SSF48464">
    <property type="entry name" value="ENTH/VHS domain"/>
    <property type="match status" value="1"/>
</dbReference>
<feature type="domain" description="ENTH" evidence="2">
    <location>
        <begin position="9"/>
        <end position="141"/>
    </location>
</feature>
<evidence type="ECO:0000259" key="2">
    <source>
        <dbReference type="PROSITE" id="PS50942"/>
    </source>
</evidence>
<dbReference type="InterPro" id="IPR013809">
    <property type="entry name" value="ENTH"/>
</dbReference>
<evidence type="ECO:0000313" key="3">
    <source>
        <dbReference type="Ensembl" id="ENSSSCP00035019678.1"/>
    </source>
</evidence>
<feature type="region of interest" description="Disordered" evidence="1">
    <location>
        <begin position="444"/>
        <end position="468"/>
    </location>
</feature>
<reference evidence="3" key="1">
    <citation type="submission" date="2025-08" db="UniProtKB">
        <authorList>
            <consortium name="Ensembl"/>
        </authorList>
    </citation>
    <scope>IDENTIFICATION</scope>
</reference>
<sequence length="591" mass="65936">MAFRRQVKNFVKNYSDAEIKVREATSNDPWGPSSSLMLDISDLTFNTISLSEIMNMLWQRLSDHGKNWRHVYKSLTLMDYLIKNGSKKVIQHCREGFPNLQSLKDFQHIDEAGKDQGYYIREKSKQVITLLMDEQLLHREREVACRTRRRTSYSMTLPKRLPGTGNSPTACASAPTPEIPASEKKCKLLNVARLRNKKTTSKTRLKQEHCHDIQLPSETVLSQEMLPLKINAWKSTEVSHYSNFSGFFLIVLICCFTDVVPVPSEKSPSLQTNVSLDKKSDSTITNAVIENPLQTPLEKQSAAKSFETLTALPASRSLSKEDFISSHLRISKSDSTFYNQGSVETLYVSPSFKTFDPVKETAVSKDPRRPAQSSVAQLDDENLKTLTTLGESTNKRAQGTASFSTLSVSSPDSASPEKSVHPLPPVSVRSSFWTLFHQQSSSASVKEKTARVQHPFAPRGPLSSDEEETDNIDLLEILPDNSDSAKKQTSLLSRSNWVEFSTQNVDPFTSLSCSSFQATQDLPREPEANNSTNVLLGEVKNAIVKLHEDLSMVIRELNVINSRLVSMSGTSPQVSKSLQLPQDSEGGSEQV</sequence>
<dbReference type="Pfam" id="PF01417">
    <property type="entry name" value="ENTH"/>
    <property type="match status" value="1"/>
</dbReference>
<dbReference type="Proteomes" id="UP000694720">
    <property type="component" value="Unplaced"/>
</dbReference>
<feature type="region of interest" description="Disordered" evidence="1">
    <location>
        <begin position="389"/>
        <end position="423"/>
    </location>
</feature>
<dbReference type="PANTHER" id="PTHR12276:SF57">
    <property type="entry name" value="ENTH DOMAIN-CONTAINING PROTEIN 1"/>
    <property type="match status" value="1"/>
</dbReference>
<organism evidence="3 4">
    <name type="scientific">Sus scrofa</name>
    <name type="common">Pig</name>
    <dbReference type="NCBI Taxonomy" id="9823"/>
    <lineage>
        <taxon>Eukaryota</taxon>
        <taxon>Metazoa</taxon>
        <taxon>Chordata</taxon>
        <taxon>Craniata</taxon>
        <taxon>Vertebrata</taxon>
        <taxon>Euteleostomi</taxon>
        <taxon>Mammalia</taxon>
        <taxon>Eutheria</taxon>
        <taxon>Laurasiatheria</taxon>
        <taxon>Artiodactyla</taxon>
        <taxon>Suina</taxon>
        <taxon>Suidae</taxon>
        <taxon>Sus</taxon>
    </lineage>
</organism>
<accession>A0A8D0ZNU9</accession>
<dbReference type="InterPro" id="IPR008942">
    <property type="entry name" value="ENTH_VHS"/>
</dbReference>
<name>A0A8D0ZNU9_PIG</name>
<proteinExistence type="predicted"/>
<dbReference type="CDD" id="cd16990">
    <property type="entry name" value="ENTH_Epsin"/>
    <property type="match status" value="1"/>
</dbReference>
<dbReference type="GO" id="GO:0005737">
    <property type="term" value="C:cytoplasm"/>
    <property type="evidence" value="ECO:0007669"/>
    <property type="project" value="UniProtKB-ARBA"/>
</dbReference>
<evidence type="ECO:0000256" key="1">
    <source>
        <dbReference type="SAM" id="MobiDB-lite"/>
    </source>
</evidence>
<evidence type="ECO:0000313" key="4">
    <source>
        <dbReference type="Proteomes" id="UP000694720"/>
    </source>
</evidence>
<dbReference type="PROSITE" id="PS50942">
    <property type="entry name" value="ENTH"/>
    <property type="match status" value="1"/>
</dbReference>
<protein>
    <recommendedName>
        <fullName evidence="2">ENTH domain-containing protein</fullName>
    </recommendedName>
</protein>
<dbReference type="PANTHER" id="PTHR12276">
    <property type="entry name" value="EPSIN/ENT-RELATED"/>
    <property type="match status" value="1"/>
</dbReference>
<feature type="compositionally biased region" description="Polar residues" evidence="1">
    <location>
        <begin position="389"/>
        <end position="413"/>
    </location>
</feature>
<dbReference type="FunFam" id="1.25.40.90:FF:000006">
    <property type="entry name" value="Clathrin interactor 1"/>
    <property type="match status" value="1"/>
</dbReference>
<dbReference type="Ensembl" id="ENSSSCT00035049183.1">
    <property type="protein sequence ID" value="ENSSSCP00035019678.1"/>
    <property type="gene ID" value="ENSSSCG00035037093.1"/>
</dbReference>
<dbReference type="SMART" id="SM00273">
    <property type="entry name" value="ENTH"/>
    <property type="match status" value="1"/>
</dbReference>
<feature type="region of interest" description="Disordered" evidence="1">
    <location>
        <begin position="569"/>
        <end position="591"/>
    </location>
</feature>